<feature type="domain" description="Glycosyl hydrolase family 32 N-terminal" evidence="5">
    <location>
        <begin position="78"/>
        <end position="114"/>
    </location>
</feature>
<keyword evidence="7" id="KW-1185">Reference proteome</keyword>
<dbReference type="PANTHER" id="PTHR42800:SF1">
    <property type="entry name" value="EXOINULINASE INUD (AFU_ORTHOLOGUE AFUA_5G00480)"/>
    <property type="match status" value="1"/>
</dbReference>
<keyword evidence="2" id="KW-0378">Hydrolase</keyword>
<dbReference type="InterPro" id="IPR013148">
    <property type="entry name" value="Glyco_hydro_32_N"/>
</dbReference>
<evidence type="ECO:0000313" key="7">
    <source>
        <dbReference type="Proteomes" id="UP000579647"/>
    </source>
</evidence>
<dbReference type="GO" id="GO:0004575">
    <property type="term" value="F:sucrose alpha-glucosidase activity"/>
    <property type="evidence" value="ECO:0007669"/>
    <property type="project" value="TreeGrafter"/>
</dbReference>
<dbReference type="AlphaFoldDB" id="A0A840W9K5"/>
<dbReference type="RefSeq" id="WP_246421430.1">
    <property type="nucleotide sequence ID" value="NZ_BAAAKM010000011.1"/>
</dbReference>
<organism evidence="6 7">
    <name type="scientific">Nocardiopsis metallicus</name>
    <dbReference type="NCBI Taxonomy" id="179819"/>
    <lineage>
        <taxon>Bacteria</taxon>
        <taxon>Bacillati</taxon>
        <taxon>Actinomycetota</taxon>
        <taxon>Actinomycetes</taxon>
        <taxon>Streptosporangiales</taxon>
        <taxon>Nocardiopsidaceae</taxon>
        <taxon>Nocardiopsis</taxon>
    </lineage>
</organism>
<comment type="caution">
    <text evidence="6">The sequence shown here is derived from an EMBL/GenBank/DDBJ whole genome shotgun (WGS) entry which is preliminary data.</text>
</comment>
<dbReference type="Pfam" id="PF00251">
    <property type="entry name" value="Glyco_hydro_32N"/>
    <property type="match status" value="1"/>
</dbReference>
<evidence type="ECO:0000256" key="1">
    <source>
        <dbReference type="ARBA" id="ARBA00009902"/>
    </source>
</evidence>
<keyword evidence="3" id="KW-0326">Glycosidase</keyword>
<dbReference type="Proteomes" id="UP000579647">
    <property type="component" value="Unassembled WGS sequence"/>
</dbReference>
<feature type="region of interest" description="Disordered" evidence="4">
    <location>
        <begin position="1"/>
        <end position="77"/>
    </location>
</feature>
<dbReference type="PROSITE" id="PS00609">
    <property type="entry name" value="GLYCOSYL_HYDROL_F32"/>
    <property type="match status" value="1"/>
</dbReference>
<evidence type="ECO:0000256" key="3">
    <source>
        <dbReference type="ARBA" id="ARBA00023295"/>
    </source>
</evidence>
<evidence type="ECO:0000256" key="2">
    <source>
        <dbReference type="ARBA" id="ARBA00022801"/>
    </source>
</evidence>
<gene>
    <name evidence="6" type="ORF">HNR07_000868</name>
</gene>
<dbReference type="GO" id="GO:0005987">
    <property type="term" value="P:sucrose catabolic process"/>
    <property type="evidence" value="ECO:0007669"/>
    <property type="project" value="TreeGrafter"/>
</dbReference>
<dbReference type="InterPro" id="IPR023296">
    <property type="entry name" value="Glyco_hydro_beta-prop_sf"/>
</dbReference>
<evidence type="ECO:0000256" key="4">
    <source>
        <dbReference type="SAM" id="MobiDB-lite"/>
    </source>
</evidence>
<evidence type="ECO:0000313" key="6">
    <source>
        <dbReference type="EMBL" id="MBB5489731.1"/>
    </source>
</evidence>
<accession>A0A840W9K5</accession>
<reference evidence="6 7" key="1">
    <citation type="submission" date="2020-08" db="EMBL/GenBank/DDBJ databases">
        <title>Sequencing the genomes of 1000 actinobacteria strains.</title>
        <authorList>
            <person name="Klenk H.-P."/>
        </authorList>
    </citation>
    <scope>NUCLEOTIDE SEQUENCE [LARGE SCALE GENOMIC DNA]</scope>
    <source>
        <strain evidence="6 7">DSM 44598</strain>
    </source>
</reference>
<protein>
    <recommendedName>
        <fullName evidence="5">Glycosyl hydrolase family 32 N-terminal domain-containing protein</fullName>
    </recommendedName>
</protein>
<name>A0A840W9K5_9ACTN</name>
<sequence>MSQVTGHLPPPRWPGTERPHAPREPTVPTRPDQHRAGRHRGPGHRRGACPHRRHRRVPASSAVAEAAAADHPHRPQAHFTPAENWINDPNGLVCHDGLYHPYFQYNPEGDRWGDLRVSPLTTAPTGAAQ</sequence>
<proteinExistence type="inferred from homology"/>
<dbReference type="PANTHER" id="PTHR42800">
    <property type="entry name" value="EXOINULINASE INUD (AFU_ORTHOLOGUE AFUA_5G00480)"/>
    <property type="match status" value="1"/>
</dbReference>
<feature type="compositionally biased region" description="Basic residues" evidence="4">
    <location>
        <begin position="36"/>
        <end position="57"/>
    </location>
</feature>
<dbReference type="SUPFAM" id="SSF75005">
    <property type="entry name" value="Arabinanase/levansucrase/invertase"/>
    <property type="match status" value="1"/>
</dbReference>
<evidence type="ECO:0000259" key="5">
    <source>
        <dbReference type="Pfam" id="PF00251"/>
    </source>
</evidence>
<dbReference type="GO" id="GO:0005737">
    <property type="term" value="C:cytoplasm"/>
    <property type="evidence" value="ECO:0007669"/>
    <property type="project" value="TreeGrafter"/>
</dbReference>
<dbReference type="InterPro" id="IPR018053">
    <property type="entry name" value="Glyco_hydro_32_AS"/>
</dbReference>
<dbReference type="EMBL" id="JACHDO010000001">
    <property type="protein sequence ID" value="MBB5489731.1"/>
    <property type="molecule type" value="Genomic_DNA"/>
</dbReference>
<comment type="similarity">
    <text evidence="1">Belongs to the glycosyl hydrolase 32 family.</text>
</comment>
<dbReference type="Gene3D" id="2.115.10.20">
    <property type="entry name" value="Glycosyl hydrolase domain, family 43"/>
    <property type="match status" value="1"/>
</dbReference>